<reference evidence="6 7" key="1">
    <citation type="submission" date="2020-02" db="EMBL/GenBank/DDBJ databases">
        <title>Whole-genome analyses of novel actinobacteria.</title>
        <authorList>
            <person name="Sahin N."/>
            <person name="Tatar D."/>
        </authorList>
    </citation>
    <scope>NUCLEOTIDE SEQUENCE [LARGE SCALE GENOMIC DNA]</scope>
    <source>
        <strain evidence="6 7">SB3404</strain>
    </source>
</reference>
<accession>A0A6G4X9H6</accession>
<dbReference type="Pfam" id="PF00440">
    <property type="entry name" value="TetR_N"/>
    <property type="match status" value="1"/>
</dbReference>
<evidence type="ECO:0000313" key="6">
    <source>
        <dbReference type="EMBL" id="NGO73510.1"/>
    </source>
</evidence>
<keyword evidence="7" id="KW-1185">Reference proteome</keyword>
<evidence type="ECO:0000256" key="4">
    <source>
        <dbReference type="PROSITE-ProRule" id="PRU00335"/>
    </source>
</evidence>
<dbReference type="PANTHER" id="PTHR30055:SF234">
    <property type="entry name" value="HTH-TYPE TRANSCRIPTIONAL REGULATOR BETI"/>
    <property type="match status" value="1"/>
</dbReference>
<dbReference type="AlphaFoldDB" id="A0A6G4X9H6"/>
<evidence type="ECO:0000313" key="7">
    <source>
        <dbReference type="Proteomes" id="UP000477722"/>
    </source>
</evidence>
<dbReference type="PROSITE" id="PS50977">
    <property type="entry name" value="HTH_TETR_2"/>
    <property type="match status" value="1"/>
</dbReference>
<evidence type="ECO:0000256" key="3">
    <source>
        <dbReference type="ARBA" id="ARBA00023163"/>
    </source>
</evidence>
<dbReference type="PANTHER" id="PTHR30055">
    <property type="entry name" value="HTH-TYPE TRANSCRIPTIONAL REGULATOR RUTR"/>
    <property type="match status" value="1"/>
</dbReference>
<proteinExistence type="predicted"/>
<gene>
    <name evidence="6" type="ORF">G5C65_35310</name>
</gene>
<dbReference type="RefSeq" id="WP_165303143.1">
    <property type="nucleotide sequence ID" value="NZ_JAAKZZ010000766.1"/>
</dbReference>
<name>A0A6G4X9H6_9ACTN</name>
<keyword evidence="2 4" id="KW-0238">DNA-binding</keyword>
<dbReference type="GO" id="GO:0003700">
    <property type="term" value="F:DNA-binding transcription factor activity"/>
    <property type="evidence" value="ECO:0007669"/>
    <property type="project" value="TreeGrafter"/>
</dbReference>
<dbReference type="Gene3D" id="1.10.357.10">
    <property type="entry name" value="Tetracycline Repressor, domain 2"/>
    <property type="match status" value="1"/>
</dbReference>
<protein>
    <submittedName>
        <fullName evidence="6">TetR/AcrR family transcriptional regulator</fullName>
    </submittedName>
</protein>
<organism evidence="6 7">
    <name type="scientific">Streptomyces boncukensis</name>
    <dbReference type="NCBI Taxonomy" id="2711219"/>
    <lineage>
        <taxon>Bacteria</taxon>
        <taxon>Bacillati</taxon>
        <taxon>Actinomycetota</taxon>
        <taxon>Actinomycetes</taxon>
        <taxon>Kitasatosporales</taxon>
        <taxon>Streptomycetaceae</taxon>
        <taxon>Streptomyces</taxon>
    </lineage>
</organism>
<keyword evidence="3" id="KW-0804">Transcription</keyword>
<feature type="domain" description="HTH tetR-type" evidence="5">
    <location>
        <begin position="15"/>
        <end position="73"/>
    </location>
</feature>
<sequence length="191" mass="20824">MREDRTTAVESGSRARTRRAILDAAAALLATEPTASLGDVAAAAGVGRTTVHRYFPDRSSLLAAVSTDVLDKVATATERARLDDGPAAKALERLCQEYFELGDSLTLMFDSPMLMDAADWEEDTPADLAFLHAVRRGHAEGGIDAGMDAEWVRSVLWALLYSAWEQTRHYDTPKHTALTQCLHTLRKAIAP</sequence>
<evidence type="ECO:0000259" key="5">
    <source>
        <dbReference type="PROSITE" id="PS50977"/>
    </source>
</evidence>
<dbReference type="Proteomes" id="UP000477722">
    <property type="component" value="Unassembled WGS sequence"/>
</dbReference>
<dbReference type="InterPro" id="IPR009057">
    <property type="entry name" value="Homeodomain-like_sf"/>
</dbReference>
<dbReference type="InterPro" id="IPR050109">
    <property type="entry name" value="HTH-type_TetR-like_transc_reg"/>
</dbReference>
<dbReference type="EMBL" id="JAAKZZ010000766">
    <property type="protein sequence ID" value="NGO73510.1"/>
    <property type="molecule type" value="Genomic_DNA"/>
</dbReference>
<feature type="DNA-binding region" description="H-T-H motif" evidence="4">
    <location>
        <begin position="36"/>
        <end position="55"/>
    </location>
</feature>
<dbReference type="InterPro" id="IPR001647">
    <property type="entry name" value="HTH_TetR"/>
</dbReference>
<evidence type="ECO:0000256" key="2">
    <source>
        <dbReference type="ARBA" id="ARBA00023125"/>
    </source>
</evidence>
<keyword evidence="1" id="KW-0805">Transcription regulation</keyword>
<dbReference type="SUPFAM" id="SSF46689">
    <property type="entry name" value="Homeodomain-like"/>
    <property type="match status" value="1"/>
</dbReference>
<evidence type="ECO:0000256" key="1">
    <source>
        <dbReference type="ARBA" id="ARBA00023015"/>
    </source>
</evidence>
<comment type="caution">
    <text evidence="6">The sequence shown here is derived from an EMBL/GenBank/DDBJ whole genome shotgun (WGS) entry which is preliminary data.</text>
</comment>
<dbReference type="GO" id="GO:0000976">
    <property type="term" value="F:transcription cis-regulatory region binding"/>
    <property type="evidence" value="ECO:0007669"/>
    <property type="project" value="TreeGrafter"/>
</dbReference>